<organism evidence="1 2">
    <name type="scientific">Lucilia cuprina</name>
    <name type="common">Green bottle fly</name>
    <name type="synonym">Australian sheep blowfly</name>
    <dbReference type="NCBI Taxonomy" id="7375"/>
    <lineage>
        <taxon>Eukaryota</taxon>
        <taxon>Metazoa</taxon>
        <taxon>Ecdysozoa</taxon>
        <taxon>Arthropoda</taxon>
        <taxon>Hexapoda</taxon>
        <taxon>Insecta</taxon>
        <taxon>Pterygota</taxon>
        <taxon>Neoptera</taxon>
        <taxon>Endopterygota</taxon>
        <taxon>Diptera</taxon>
        <taxon>Brachycera</taxon>
        <taxon>Muscomorpha</taxon>
        <taxon>Oestroidea</taxon>
        <taxon>Calliphoridae</taxon>
        <taxon>Luciliinae</taxon>
        <taxon>Lucilia</taxon>
    </lineage>
</organism>
<dbReference type="Proteomes" id="UP000037069">
    <property type="component" value="Unassembled WGS sequence"/>
</dbReference>
<reference evidence="1 2" key="1">
    <citation type="journal article" date="2015" name="Nat. Commun.">
        <title>Lucilia cuprina genome unlocks parasitic fly biology to underpin future interventions.</title>
        <authorList>
            <person name="Anstead C.A."/>
            <person name="Korhonen P.K."/>
            <person name="Young N.D."/>
            <person name="Hall R.S."/>
            <person name="Jex A.R."/>
            <person name="Murali S.C."/>
            <person name="Hughes D.S."/>
            <person name="Lee S.F."/>
            <person name="Perry T."/>
            <person name="Stroehlein A.J."/>
            <person name="Ansell B.R."/>
            <person name="Breugelmans B."/>
            <person name="Hofmann A."/>
            <person name="Qu J."/>
            <person name="Dugan S."/>
            <person name="Lee S.L."/>
            <person name="Chao H."/>
            <person name="Dinh H."/>
            <person name="Han Y."/>
            <person name="Doddapaneni H.V."/>
            <person name="Worley K.C."/>
            <person name="Muzny D.M."/>
            <person name="Ioannidis P."/>
            <person name="Waterhouse R.M."/>
            <person name="Zdobnov E.M."/>
            <person name="James P.J."/>
            <person name="Bagnall N.H."/>
            <person name="Kotze A.C."/>
            <person name="Gibbs R.A."/>
            <person name="Richards S."/>
            <person name="Batterham P."/>
            <person name="Gasser R.B."/>
        </authorList>
    </citation>
    <scope>NUCLEOTIDE SEQUENCE [LARGE SCALE GENOMIC DNA]</scope>
    <source>
        <strain evidence="1 2">LS</strain>
        <tissue evidence="1">Full body</tissue>
    </source>
</reference>
<dbReference type="AlphaFoldDB" id="A0A0L0BS93"/>
<accession>A0A0L0BS93</accession>
<comment type="caution">
    <text evidence="1">The sequence shown here is derived from an EMBL/GenBank/DDBJ whole genome shotgun (WGS) entry which is preliminary data.</text>
</comment>
<proteinExistence type="predicted"/>
<dbReference type="EMBL" id="JRES01001436">
    <property type="protein sequence ID" value="KNC22935.1"/>
    <property type="molecule type" value="Genomic_DNA"/>
</dbReference>
<keyword evidence="2" id="KW-1185">Reference proteome</keyword>
<sequence length="144" mass="16761">MSLKDTVERIKKLFRKAETQVSQRYKCLQLAKADGEFSETTNLIKLLDETKRIMILKSNNIMIEQQLKSNCSVNKKENNNSHKLALFTTLKLQFKELRKHTKDSATKTAKNDILNRDYMPKLSDLSKPLRDLLKRSNISMTKNT</sequence>
<gene>
    <name evidence="1" type="ORF">FF38_09034</name>
</gene>
<name>A0A0L0BS93_LUCCU</name>
<evidence type="ECO:0000313" key="1">
    <source>
        <dbReference type="EMBL" id="KNC22935.1"/>
    </source>
</evidence>
<protein>
    <submittedName>
        <fullName evidence="1">Uncharacterized protein</fullName>
    </submittedName>
</protein>
<evidence type="ECO:0000313" key="2">
    <source>
        <dbReference type="Proteomes" id="UP000037069"/>
    </source>
</evidence>